<sequence length="154" mass="17288">MKNSIQFSDTVHIISYIAIFQNTDRLSSKDIAESVQTNPTNVRKIMGNLRNAGLIKTTNGRAQPAVAKDVNEISFYDIYQSLDNKELFQVDTNTEPKCVVGGNIQEILQDDYALLQTTVEEKMKQISLGTVLHQLATIEVQKKRGNQDIVAKFL</sequence>
<dbReference type="OrthoDB" id="213028at2"/>
<dbReference type="GO" id="GO:0003700">
    <property type="term" value="F:DNA-binding transcription factor activity"/>
    <property type="evidence" value="ECO:0007669"/>
    <property type="project" value="TreeGrafter"/>
</dbReference>
<protein>
    <submittedName>
        <fullName evidence="1">Uncharacterized protein</fullName>
    </submittedName>
</protein>
<dbReference type="PATRIC" id="fig|89059.3.peg.2231"/>
<dbReference type="InterPro" id="IPR000944">
    <property type="entry name" value="Tscrpt_reg_Rrf2"/>
</dbReference>
<dbReference type="Pfam" id="PF02082">
    <property type="entry name" value="Rrf2"/>
    <property type="match status" value="1"/>
</dbReference>
<dbReference type="InterPro" id="IPR036390">
    <property type="entry name" value="WH_DNA-bd_sf"/>
</dbReference>
<accession>A0A0R2JVK9</accession>
<dbReference type="AlphaFoldDB" id="A0A0R2JVK9"/>
<comment type="caution">
    <text evidence="1">The sequence shown here is derived from an EMBL/GenBank/DDBJ whole genome shotgun (WGS) entry which is preliminary data.</text>
</comment>
<name>A0A0R2JVK9_9LACO</name>
<dbReference type="EMBL" id="JQBK01000084">
    <property type="protein sequence ID" value="KRN81102.1"/>
    <property type="molecule type" value="Genomic_DNA"/>
</dbReference>
<dbReference type="Gene3D" id="1.10.10.10">
    <property type="entry name" value="Winged helix-like DNA-binding domain superfamily/Winged helix DNA-binding domain"/>
    <property type="match status" value="1"/>
</dbReference>
<organism evidence="1 2">
    <name type="scientific">Ligilactobacillus acidipiscis</name>
    <dbReference type="NCBI Taxonomy" id="89059"/>
    <lineage>
        <taxon>Bacteria</taxon>
        <taxon>Bacillati</taxon>
        <taxon>Bacillota</taxon>
        <taxon>Bacilli</taxon>
        <taxon>Lactobacillales</taxon>
        <taxon>Lactobacillaceae</taxon>
        <taxon>Ligilactobacillus</taxon>
    </lineage>
</organism>
<evidence type="ECO:0000313" key="1">
    <source>
        <dbReference type="EMBL" id="KRN81102.1"/>
    </source>
</evidence>
<dbReference type="GO" id="GO:0005829">
    <property type="term" value="C:cytosol"/>
    <property type="evidence" value="ECO:0007669"/>
    <property type="project" value="TreeGrafter"/>
</dbReference>
<dbReference type="Proteomes" id="UP000051491">
    <property type="component" value="Unassembled WGS sequence"/>
</dbReference>
<reference evidence="1 2" key="1">
    <citation type="journal article" date="2015" name="Genome Announc.">
        <title>Expanding the biotechnology potential of lactobacilli through comparative genomics of 213 strains and associated genera.</title>
        <authorList>
            <person name="Sun Z."/>
            <person name="Harris H.M."/>
            <person name="McCann A."/>
            <person name="Guo C."/>
            <person name="Argimon S."/>
            <person name="Zhang W."/>
            <person name="Yang X."/>
            <person name="Jeffery I.B."/>
            <person name="Cooney J.C."/>
            <person name="Kagawa T.F."/>
            <person name="Liu W."/>
            <person name="Song Y."/>
            <person name="Salvetti E."/>
            <person name="Wrobel A."/>
            <person name="Rasinkangas P."/>
            <person name="Parkhill J."/>
            <person name="Rea M.C."/>
            <person name="O'Sullivan O."/>
            <person name="Ritari J."/>
            <person name="Douillard F.P."/>
            <person name="Paul Ross R."/>
            <person name="Yang R."/>
            <person name="Briner A.E."/>
            <person name="Felis G.E."/>
            <person name="de Vos W.M."/>
            <person name="Barrangou R."/>
            <person name="Klaenhammer T.R."/>
            <person name="Caufield P.W."/>
            <person name="Cui Y."/>
            <person name="Zhang H."/>
            <person name="O'Toole P.W."/>
        </authorList>
    </citation>
    <scope>NUCLEOTIDE SEQUENCE [LARGE SCALE GENOMIC DNA]</scope>
    <source>
        <strain evidence="1 2">DSM 15353</strain>
    </source>
</reference>
<dbReference type="STRING" id="89059.LAC1533_2113"/>
<evidence type="ECO:0000313" key="2">
    <source>
        <dbReference type="Proteomes" id="UP000051491"/>
    </source>
</evidence>
<dbReference type="InterPro" id="IPR036388">
    <property type="entry name" value="WH-like_DNA-bd_sf"/>
</dbReference>
<proteinExistence type="predicted"/>
<dbReference type="RefSeq" id="WP_010497662.1">
    <property type="nucleotide sequence ID" value="NZ_JBHUGU010000002.1"/>
</dbReference>
<dbReference type="PANTHER" id="PTHR33221">
    <property type="entry name" value="WINGED HELIX-TURN-HELIX TRANSCRIPTIONAL REGULATOR, RRF2 FAMILY"/>
    <property type="match status" value="1"/>
</dbReference>
<dbReference type="SUPFAM" id="SSF46785">
    <property type="entry name" value="Winged helix' DNA-binding domain"/>
    <property type="match status" value="1"/>
</dbReference>
<dbReference type="PANTHER" id="PTHR33221:SF15">
    <property type="entry name" value="HTH-TYPE TRANSCRIPTIONAL REGULATOR YWGB-RELATED"/>
    <property type="match status" value="1"/>
</dbReference>
<gene>
    <name evidence="1" type="ORF">IV43_GL002112</name>
</gene>